<dbReference type="Proteomes" id="UP000824120">
    <property type="component" value="Chromosome 1"/>
</dbReference>
<evidence type="ECO:0000313" key="1">
    <source>
        <dbReference type="EMBL" id="KAG5630781.1"/>
    </source>
</evidence>
<organism evidence="1 2">
    <name type="scientific">Solanum commersonii</name>
    <name type="common">Commerson's wild potato</name>
    <name type="synonym">Commerson's nightshade</name>
    <dbReference type="NCBI Taxonomy" id="4109"/>
    <lineage>
        <taxon>Eukaryota</taxon>
        <taxon>Viridiplantae</taxon>
        <taxon>Streptophyta</taxon>
        <taxon>Embryophyta</taxon>
        <taxon>Tracheophyta</taxon>
        <taxon>Spermatophyta</taxon>
        <taxon>Magnoliopsida</taxon>
        <taxon>eudicotyledons</taxon>
        <taxon>Gunneridae</taxon>
        <taxon>Pentapetalae</taxon>
        <taxon>asterids</taxon>
        <taxon>lamiids</taxon>
        <taxon>Solanales</taxon>
        <taxon>Solanaceae</taxon>
        <taxon>Solanoideae</taxon>
        <taxon>Solaneae</taxon>
        <taxon>Solanum</taxon>
    </lineage>
</organism>
<proteinExistence type="predicted"/>
<dbReference type="EMBL" id="JACXVP010000001">
    <property type="protein sequence ID" value="KAG5630781.1"/>
    <property type="molecule type" value="Genomic_DNA"/>
</dbReference>
<keyword evidence="2" id="KW-1185">Reference proteome</keyword>
<gene>
    <name evidence="1" type="ORF">H5410_002498</name>
</gene>
<name>A0A9J6B1Y1_SOLCO</name>
<reference evidence="1 2" key="1">
    <citation type="submission" date="2020-09" db="EMBL/GenBank/DDBJ databases">
        <title>De no assembly of potato wild relative species, Solanum commersonii.</title>
        <authorList>
            <person name="Cho K."/>
        </authorList>
    </citation>
    <scope>NUCLEOTIDE SEQUENCE [LARGE SCALE GENOMIC DNA]</scope>
    <source>
        <strain evidence="1">LZ3.2</strain>
        <tissue evidence="1">Leaf</tissue>
    </source>
</reference>
<evidence type="ECO:0000313" key="2">
    <source>
        <dbReference type="Proteomes" id="UP000824120"/>
    </source>
</evidence>
<sequence length="64" mass="7608">MRDRQLGSKKGIETHIFFHKIAIAQKRVNTIDKLKINEVLVTELEEVKKVIIEYYENLYSETKD</sequence>
<protein>
    <submittedName>
        <fullName evidence="1">Uncharacterized protein</fullName>
    </submittedName>
</protein>
<comment type="caution">
    <text evidence="1">The sequence shown here is derived from an EMBL/GenBank/DDBJ whole genome shotgun (WGS) entry which is preliminary data.</text>
</comment>
<dbReference type="AlphaFoldDB" id="A0A9J6B1Y1"/>
<accession>A0A9J6B1Y1</accession>